<dbReference type="EMBL" id="JACIIG010000002">
    <property type="protein sequence ID" value="MBB4566788.1"/>
    <property type="molecule type" value="Genomic_DNA"/>
</dbReference>
<evidence type="ECO:0000313" key="2">
    <source>
        <dbReference type="Proteomes" id="UP000543836"/>
    </source>
</evidence>
<gene>
    <name evidence="1" type="ORF">GGE60_000889</name>
</gene>
<proteinExistence type="predicted"/>
<dbReference type="AlphaFoldDB" id="A0A7W6ZR81"/>
<protein>
    <submittedName>
        <fullName evidence="1">Uncharacterized protein</fullName>
    </submittedName>
</protein>
<organism evidence="1 2">
    <name type="scientific">Rhizobium leucaenae</name>
    <dbReference type="NCBI Taxonomy" id="29450"/>
    <lineage>
        <taxon>Bacteria</taxon>
        <taxon>Pseudomonadati</taxon>
        <taxon>Pseudomonadota</taxon>
        <taxon>Alphaproteobacteria</taxon>
        <taxon>Hyphomicrobiales</taxon>
        <taxon>Rhizobiaceae</taxon>
        <taxon>Rhizobium/Agrobacterium group</taxon>
        <taxon>Rhizobium</taxon>
    </lineage>
</organism>
<accession>A0A7W6ZR81</accession>
<dbReference type="Proteomes" id="UP000543836">
    <property type="component" value="Unassembled WGS sequence"/>
</dbReference>
<keyword evidence="2" id="KW-1185">Reference proteome</keyword>
<name>A0A7W6ZR81_9HYPH</name>
<sequence>MTVIKFSKAWRDEGNPEAEFRTVDDFGRYMFRFLAEYEFDGRIFSISFWAYDIADAERRIARMRGSLNLQGQIFCEA</sequence>
<dbReference type="OrthoDB" id="8386875at2"/>
<comment type="caution">
    <text evidence="1">The sequence shown here is derived from an EMBL/GenBank/DDBJ whole genome shotgun (WGS) entry which is preliminary data.</text>
</comment>
<dbReference type="RefSeq" id="WP_028750419.1">
    <property type="nucleotide sequence ID" value="NZ_JACIIG010000002.1"/>
</dbReference>
<reference evidence="1 2" key="1">
    <citation type="submission" date="2020-08" db="EMBL/GenBank/DDBJ databases">
        <title>Genomic Encyclopedia of Type Strains, Phase IV (KMG-V): Genome sequencing to study the core and pangenomes of soil and plant-associated prokaryotes.</title>
        <authorList>
            <person name="Whitman W."/>
        </authorList>
    </citation>
    <scope>NUCLEOTIDE SEQUENCE [LARGE SCALE GENOMIC DNA]</scope>
    <source>
        <strain evidence="1 2">SEMIA 492</strain>
    </source>
</reference>
<evidence type="ECO:0000313" key="1">
    <source>
        <dbReference type="EMBL" id="MBB4566788.1"/>
    </source>
</evidence>
<dbReference type="GeneID" id="32530861"/>